<keyword evidence="2" id="KW-1133">Transmembrane helix</keyword>
<dbReference type="InterPro" id="IPR046450">
    <property type="entry name" value="PA_dom_sf"/>
</dbReference>
<dbReference type="InterPro" id="IPR039373">
    <property type="entry name" value="Peptidase_M28B"/>
</dbReference>
<dbReference type="InterPro" id="IPR003137">
    <property type="entry name" value="PA_domain"/>
</dbReference>
<evidence type="ECO:0000313" key="7">
    <source>
        <dbReference type="Proteomes" id="UP000605846"/>
    </source>
</evidence>
<keyword evidence="7" id="KW-1185">Reference proteome</keyword>
<dbReference type="Pfam" id="PF04253">
    <property type="entry name" value="TFR_dimer"/>
    <property type="match status" value="1"/>
</dbReference>
<dbReference type="Gene3D" id="3.40.630.10">
    <property type="entry name" value="Zn peptidases"/>
    <property type="match status" value="1"/>
</dbReference>
<dbReference type="Gene3D" id="3.50.30.30">
    <property type="match status" value="1"/>
</dbReference>
<evidence type="ECO:0000259" key="4">
    <source>
        <dbReference type="Pfam" id="PF04253"/>
    </source>
</evidence>
<dbReference type="Proteomes" id="UP000605846">
    <property type="component" value="Unassembled WGS sequence"/>
</dbReference>
<dbReference type="Gene3D" id="1.20.930.40">
    <property type="entry name" value="Transferrin receptor-like, dimerisation domain"/>
    <property type="match status" value="1"/>
</dbReference>
<dbReference type="FunFam" id="3.50.30.30:FF:000008">
    <property type="entry name" value="Glutamate carboxypeptidase 2"/>
    <property type="match status" value="1"/>
</dbReference>
<keyword evidence="2" id="KW-0812">Transmembrane</keyword>
<evidence type="ECO:0000256" key="1">
    <source>
        <dbReference type="ARBA" id="ARBA00005634"/>
    </source>
</evidence>
<protein>
    <submittedName>
        <fullName evidence="6">Uncharacterized protein</fullName>
    </submittedName>
</protein>
<gene>
    <name evidence="6" type="ORF">EC973_009663</name>
</gene>
<dbReference type="Pfam" id="PF02225">
    <property type="entry name" value="PA"/>
    <property type="match status" value="1"/>
</dbReference>
<dbReference type="GO" id="GO:0004180">
    <property type="term" value="F:carboxypeptidase activity"/>
    <property type="evidence" value="ECO:0007669"/>
    <property type="project" value="TreeGrafter"/>
</dbReference>
<feature type="domain" description="Peptidase M28" evidence="5">
    <location>
        <begin position="398"/>
        <end position="596"/>
    </location>
</feature>
<dbReference type="EMBL" id="JABAYA010000099">
    <property type="protein sequence ID" value="KAF7725324.1"/>
    <property type="molecule type" value="Genomic_DNA"/>
</dbReference>
<dbReference type="CDD" id="cd08022">
    <property type="entry name" value="M28_PSMA_like"/>
    <property type="match status" value="1"/>
</dbReference>
<evidence type="ECO:0000256" key="2">
    <source>
        <dbReference type="SAM" id="Phobius"/>
    </source>
</evidence>
<evidence type="ECO:0000259" key="5">
    <source>
        <dbReference type="Pfam" id="PF04389"/>
    </source>
</evidence>
<dbReference type="InterPro" id="IPR036757">
    <property type="entry name" value="TFR-like_dimer_dom_sf"/>
</dbReference>
<dbReference type="PANTHER" id="PTHR10404:SF46">
    <property type="entry name" value="VACUOLAR PROTEIN SORTING-ASSOCIATED PROTEIN 70"/>
    <property type="match status" value="1"/>
</dbReference>
<evidence type="ECO:0000313" key="6">
    <source>
        <dbReference type="EMBL" id="KAF7725324.1"/>
    </source>
</evidence>
<proteinExistence type="inferred from homology"/>
<organism evidence="6 7">
    <name type="scientific">Apophysomyces ossiformis</name>
    <dbReference type="NCBI Taxonomy" id="679940"/>
    <lineage>
        <taxon>Eukaryota</taxon>
        <taxon>Fungi</taxon>
        <taxon>Fungi incertae sedis</taxon>
        <taxon>Mucoromycota</taxon>
        <taxon>Mucoromycotina</taxon>
        <taxon>Mucoromycetes</taxon>
        <taxon>Mucorales</taxon>
        <taxon>Mucorineae</taxon>
        <taxon>Mucoraceae</taxon>
        <taxon>Apophysomyces</taxon>
    </lineage>
</organism>
<dbReference type="InterPro" id="IPR007484">
    <property type="entry name" value="Peptidase_M28"/>
</dbReference>
<sequence>MAQTYTSLPQEEGGSTQHENDSFLNRVRHWWNGSGSEYTPLINRQKMTLEPPRPSKRNTILAVALVILGLIAFGLTIHLWTKNEITAGRQLTVSERLILDLPSTEHLRKNLKKYTSRAHLAGSKGDKYTAEWTKKKLLEYGLANTTIETYWPLLNYPERRRLAIISGPEELRYEATLREAAVDEDPTSKNPDVVPTFHGYSKNGTARGPVIYANYGRREDFQYLVDQGVKVNGTIALVRYGGAFRGIKVKAAEDFGCVGALVYSDPIDDGPVDKEGYPHVNPAKPYPEGPWRSPSSVQRGSVFQLQYGAGDPLTPGWPSTENATRLPQDEVTTLVSIPSLPLSYEDALPLLKATQNHGVRGDGDWVGGLEGVDYYSGPSEGLVELVNEVEYKITPIWNVISTIKGTEEPEKLIILGSDLSYGNHRDAWVYGAVDPNSGSAALLELGRVFGKLLKTGWRPKRTIILASWDAEEYALVGSTEWGEDHREWLSQTGAVYINVDVAVSGPHFEAGASPSLDRLLYEVTRLVPDPRTGGSVYDAWAEHTNRTSKPSPKPFISNLGSGSDFVVFLDHLGIASMNLGFQGDYGVYHSNYDSFHWMSKFGDPQFEYHQAMVKIWGLLALRLADDEILPLYPLDYAHKLEEYVERLNEYIRPYTYPSLHRSVRKLIHASQHFEEYIDSLTDRKDRKKAIETVNNQLAFFERSFLDPKGLIGRSWYKHVVYAPGLWTGYSSQVFPNIAEAMDEGNFTQARYAEKRVIRSVKLATDSLLTH</sequence>
<feature type="domain" description="PA" evidence="3">
    <location>
        <begin position="208"/>
        <end position="273"/>
    </location>
</feature>
<dbReference type="AlphaFoldDB" id="A0A8H7BLW2"/>
<dbReference type="InterPro" id="IPR007365">
    <property type="entry name" value="TFR-like_dimer_dom"/>
</dbReference>
<dbReference type="SUPFAM" id="SSF47672">
    <property type="entry name" value="Transferrin receptor-like dimerisation domain"/>
    <property type="match status" value="1"/>
</dbReference>
<keyword evidence="2" id="KW-0472">Membrane</keyword>
<dbReference type="OrthoDB" id="5841748at2759"/>
<evidence type="ECO:0000259" key="3">
    <source>
        <dbReference type="Pfam" id="PF02225"/>
    </source>
</evidence>
<name>A0A8H7BLW2_9FUNG</name>
<dbReference type="SUPFAM" id="SSF53187">
    <property type="entry name" value="Zn-dependent exopeptidases"/>
    <property type="match status" value="1"/>
</dbReference>
<accession>A0A8H7BLW2</accession>
<feature type="transmembrane region" description="Helical" evidence="2">
    <location>
        <begin position="60"/>
        <end position="80"/>
    </location>
</feature>
<dbReference type="PANTHER" id="PTHR10404">
    <property type="entry name" value="N-ACETYLATED-ALPHA-LINKED ACIDIC DIPEPTIDASE"/>
    <property type="match status" value="1"/>
</dbReference>
<dbReference type="FunFam" id="3.40.630.10:FF:000101">
    <property type="entry name" value="N-acetylated alpha-linked acidic dipeptidase like 1"/>
    <property type="match status" value="1"/>
</dbReference>
<comment type="caution">
    <text evidence="6">The sequence shown here is derived from an EMBL/GenBank/DDBJ whole genome shotgun (WGS) entry which is preliminary data.</text>
</comment>
<dbReference type="Pfam" id="PF04389">
    <property type="entry name" value="Peptidase_M28"/>
    <property type="match status" value="1"/>
</dbReference>
<feature type="domain" description="Transferrin receptor-like dimerisation" evidence="4">
    <location>
        <begin position="657"/>
        <end position="767"/>
    </location>
</feature>
<reference evidence="6" key="1">
    <citation type="submission" date="2020-01" db="EMBL/GenBank/DDBJ databases">
        <title>Genome Sequencing of Three Apophysomyces-Like Fungal Strains Confirms a Novel Fungal Genus in the Mucoromycota with divergent Burkholderia-like Endosymbiotic Bacteria.</title>
        <authorList>
            <person name="Stajich J.E."/>
            <person name="Macias A.M."/>
            <person name="Carter-House D."/>
            <person name="Lovett B."/>
            <person name="Kasson L.R."/>
            <person name="Berry K."/>
            <person name="Grigoriev I."/>
            <person name="Chang Y."/>
            <person name="Spatafora J."/>
            <person name="Kasson M.T."/>
        </authorList>
    </citation>
    <scope>NUCLEOTIDE SEQUENCE</scope>
    <source>
        <strain evidence="6">NRRL A-21654</strain>
    </source>
</reference>
<dbReference type="CDD" id="cd02121">
    <property type="entry name" value="PA_GCPII_like"/>
    <property type="match status" value="1"/>
</dbReference>
<dbReference type="SUPFAM" id="SSF52025">
    <property type="entry name" value="PA domain"/>
    <property type="match status" value="1"/>
</dbReference>
<comment type="similarity">
    <text evidence="1">Belongs to the peptidase M28 family. M28B subfamily.</text>
</comment>